<dbReference type="InterPro" id="IPR057251">
    <property type="entry name" value="FP_C"/>
</dbReference>
<feature type="signal peptide" evidence="4">
    <location>
        <begin position="1"/>
        <end position="21"/>
    </location>
</feature>
<reference evidence="6" key="1">
    <citation type="submission" date="2020-11" db="EMBL/GenBank/DDBJ databases">
        <authorList>
            <person name="Whiteford S."/>
        </authorList>
    </citation>
    <scope>NUCLEOTIDE SEQUENCE</scope>
</reference>
<dbReference type="InterPro" id="IPR011011">
    <property type="entry name" value="Znf_FYVE_PHD"/>
</dbReference>
<proteinExistence type="predicted"/>
<keyword evidence="2" id="KW-1015">Disulfide bond</keyword>
<protein>
    <submittedName>
        <fullName evidence="6">(diamondback moth) hypothetical protein</fullName>
    </submittedName>
</protein>
<dbReference type="InterPro" id="IPR013083">
    <property type="entry name" value="Znf_RING/FYVE/PHD"/>
</dbReference>
<accession>A0A8S4G1X3</accession>
<keyword evidence="1 4" id="KW-0732">Signal</keyword>
<evidence type="ECO:0000256" key="2">
    <source>
        <dbReference type="ARBA" id="ARBA00023157"/>
    </source>
</evidence>
<evidence type="ECO:0000313" key="6">
    <source>
        <dbReference type="EMBL" id="CAG9132952.1"/>
    </source>
</evidence>
<feature type="chain" id="PRO_5035884354" evidence="4">
    <location>
        <begin position="22"/>
        <end position="605"/>
    </location>
</feature>
<comment type="caution">
    <text evidence="6">The sequence shown here is derived from an EMBL/GenBank/DDBJ whole genome shotgun (WGS) entry which is preliminary data.</text>
</comment>
<organism evidence="6 7">
    <name type="scientific">Plutella xylostella</name>
    <name type="common">Diamondback moth</name>
    <name type="synonym">Plutella maculipennis</name>
    <dbReference type="NCBI Taxonomy" id="51655"/>
    <lineage>
        <taxon>Eukaryota</taxon>
        <taxon>Metazoa</taxon>
        <taxon>Ecdysozoa</taxon>
        <taxon>Arthropoda</taxon>
        <taxon>Hexapoda</taxon>
        <taxon>Insecta</taxon>
        <taxon>Pterygota</taxon>
        <taxon>Neoptera</taxon>
        <taxon>Endopterygota</taxon>
        <taxon>Lepidoptera</taxon>
        <taxon>Glossata</taxon>
        <taxon>Ditrysia</taxon>
        <taxon>Yponomeutoidea</taxon>
        <taxon>Plutellidae</taxon>
        <taxon>Plutella</taxon>
    </lineage>
</organism>
<dbReference type="EMBL" id="CAJHNJ030000055">
    <property type="protein sequence ID" value="CAG9132952.1"/>
    <property type="molecule type" value="Genomic_DNA"/>
</dbReference>
<feature type="domain" description="Phorbol-ester/DAG-type" evidence="5">
    <location>
        <begin position="255"/>
        <end position="301"/>
    </location>
</feature>
<evidence type="ECO:0000259" key="5">
    <source>
        <dbReference type="PROSITE" id="PS50081"/>
    </source>
</evidence>
<dbReference type="Gene3D" id="3.30.70.1820">
    <property type="entry name" value="L1 transposable element, RRM domain"/>
    <property type="match status" value="1"/>
</dbReference>
<sequence>MWKYVPCLVLISSVLFSFSSGLMKEGDSCAAEGVAGVCRNLTDCPYADQLVRLDKKRPAHCAWHKNGEDIVCCPLELNLHKTGQFRNAFGDTLDGVLRSSNMDIVCCPLELNLHKTGQFRNAFGDTLEGVLRSSNMACRYDGSLPVTCCEEKKNNEPKPEPRSCPALPRPKKNVQHIAWKKCVEYQRYINVCEVSESGGQWRRRDTCVMSAFTNKVAGGVEALEKEFPHMVGGILAQFFAGYSRVTNLRRTVSHSQCFPTMSTHTPTSCAHCAENVGCGPQCSACSKKFHFKCGTITERGFERLGAVGRAAWLCPQCRGTPTKSLTEDDAQSRMPDKPQSLKQQVGTKKSSASSTANQKEATLELISGQISDILSKLSVMTSIQSDIKELKSDISDMKTTFKANMDELTTKVSELDGRVSTLEQLQGEVCELKKTLKEISEDNRRNDQWVRRSNIQINGVPQKSNENLINVVKKLAAVSGFTLNAESDIDFVTRVAVRKDADQKQPKPIILKMQARYKKDDFMAALQKLKTLKASDIGILDSDNRIYINDHLSAHNKFLLQQAKLKSKQKGYTYCWVRNCTVMVRRDATSPVIHVSTIDSLNKIV</sequence>
<evidence type="ECO:0000256" key="3">
    <source>
        <dbReference type="SAM" id="MobiDB-lite"/>
    </source>
</evidence>
<dbReference type="PANTHER" id="PTHR11505">
    <property type="entry name" value="L1 TRANSPOSABLE ELEMENT-RELATED"/>
    <property type="match status" value="1"/>
</dbReference>
<evidence type="ECO:0000256" key="4">
    <source>
        <dbReference type="SAM" id="SignalP"/>
    </source>
</evidence>
<dbReference type="InterPro" id="IPR004244">
    <property type="entry name" value="Transposase_22"/>
</dbReference>
<feature type="compositionally biased region" description="Polar residues" evidence="3">
    <location>
        <begin position="340"/>
        <end position="358"/>
    </location>
</feature>
<dbReference type="Gene3D" id="1.20.5.340">
    <property type="match status" value="1"/>
</dbReference>
<evidence type="ECO:0000313" key="7">
    <source>
        <dbReference type="Proteomes" id="UP000653454"/>
    </source>
</evidence>
<name>A0A8S4G1X3_PLUXY</name>
<dbReference type="InterPro" id="IPR002219">
    <property type="entry name" value="PKC_DAG/PE"/>
</dbReference>
<dbReference type="PROSITE" id="PS50081">
    <property type="entry name" value="ZF_DAG_PE_2"/>
    <property type="match status" value="1"/>
</dbReference>
<dbReference type="SUPFAM" id="SSF57903">
    <property type="entry name" value="FYVE/PHD zinc finger"/>
    <property type="match status" value="1"/>
</dbReference>
<dbReference type="Proteomes" id="UP000653454">
    <property type="component" value="Unassembled WGS sequence"/>
</dbReference>
<gene>
    <name evidence="6" type="ORF">PLXY2_LOCUS11231</name>
</gene>
<dbReference type="Gene3D" id="3.30.40.10">
    <property type="entry name" value="Zinc/RING finger domain, C3HC4 (zinc finger)"/>
    <property type="match status" value="1"/>
</dbReference>
<evidence type="ECO:0000256" key="1">
    <source>
        <dbReference type="ARBA" id="ARBA00022729"/>
    </source>
</evidence>
<dbReference type="InterPro" id="IPR022700">
    <property type="entry name" value="CLIP"/>
</dbReference>
<feature type="region of interest" description="Disordered" evidence="3">
    <location>
        <begin position="322"/>
        <end position="358"/>
    </location>
</feature>
<dbReference type="Pfam" id="PF25298">
    <property type="entry name" value="Baculo_FP_2nd"/>
    <property type="match status" value="1"/>
</dbReference>
<keyword evidence="7" id="KW-1185">Reference proteome</keyword>
<dbReference type="AlphaFoldDB" id="A0A8S4G1X3"/>
<dbReference type="SMART" id="SM00680">
    <property type="entry name" value="CLIP"/>
    <property type="match status" value="1"/>
</dbReference>